<evidence type="ECO:0000313" key="2">
    <source>
        <dbReference type="Proteomes" id="UP000504610"/>
    </source>
</evidence>
<dbReference type="KEGG" id="rsz:130506422"/>
<keyword evidence="2" id="KW-1185">Reference proteome</keyword>
<accession>A0A9W3CZZ7</accession>
<dbReference type="GeneID" id="130506422"/>
<feature type="compositionally biased region" description="Low complexity" evidence="1">
    <location>
        <begin position="19"/>
        <end position="44"/>
    </location>
</feature>
<gene>
    <name evidence="3" type="primary">LOC130506422</name>
</gene>
<protein>
    <submittedName>
        <fullName evidence="3">Uncharacterized protein LOC130506422</fullName>
    </submittedName>
</protein>
<proteinExistence type="predicted"/>
<feature type="region of interest" description="Disordered" evidence="1">
    <location>
        <begin position="1"/>
        <end position="46"/>
    </location>
</feature>
<dbReference type="RefSeq" id="XP_056857046.1">
    <property type="nucleotide sequence ID" value="XM_057001066.1"/>
</dbReference>
<name>A0A9W3CZZ7_RAPSA</name>
<organism evidence="2 3">
    <name type="scientific">Raphanus sativus</name>
    <name type="common">Radish</name>
    <name type="synonym">Raphanus raphanistrum var. sativus</name>
    <dbReference type="NCBI Taxonomy" id="3726"/>
    <lineage>
        <taxon>Eukaryota</taxon>
        <taxon>Viridiplantae</taxon>
        <taxon>Streptophyta</taxon>
        <taxon>Embryophyta</taxon>
        <taxon>Tracheophyta</taxon>
        <taxon>Spermatophyta</taxon>
        <taxon>Magnoliopsida</taxon>
        <taxon>eudicotyledons</taxon>
        <taxon>Gunneridae</taxon>
        <taxon>Pentapetalae</taxon>
        <taxon>rosids</taxon>
        <taxon>malvids</taxon>
        <taxon>Brassicales</taxon>
        <taxon>Brassicaceae</taxon>
        <taxon>Brassiceae</taxon>
        <taxon>Raphanus</taxon>
    </lineage>
</organism>
<evidence type="ECO:0000313" key="3">
    <source>
        <dbReference type="RefSeq" id="XP_056857046.1"/>
    </source>
</evidence>
<dbReference type="AlphaFoldDB" id="A0A9W3CZZ7"/>
<sequence>MAAAQQVPQGPQIHVQQGPQIHMQQVPPVQVQHDHQVPAQQAPAPQYPQVPIQPVPGVFQVPPPPPAFPMKYVKLGAFQWYHRPYTCSRLEAQLDKCLNTISCPPRHKLGLLSCICAEMQQCGGMECE</sequence>
<reference evidence="3" key="1">
    <citation type="submission" date="2025-08" db="UniProtKB">
        <authorList>
            <consortium name="RefSeq"/>
        </authorList>
    </citation>
    <scope>IDENTIFICATION</scope>
    <source>
        <tissue evidence="3">Leaf</tissue>
    </source>
</reference>
<feature type="compositionally biased region" description="Polar residues" evidence="1">
    <location>
        <begin position="1"/>
        <end position="18"/>
    </location>
</feature>
<evidence type="ECO:0000256" key="1">
    <source>
        <dbReference type="SAM" id="MobiDB-lite"/>
    </source>
</evidence>
<dbReference type="Proteomes" id="UP000504610">
    <property type="component" value="Unplaced"/>
</dbReference>